<dbReference type="RefSeq" id="WP_230513748.1">
    <property type="nucleotide sequence ID" value="NZ_JAJITD010000030.1"/>
</dbReference>
<evidence type="ECO:0000313" key="2">
    <source>
        <dbReference type="Proteomes" id="UP001431019"/>
    </source>
</evidence>
<evidence type="ECO:0000313" key="1">
    <source>
        <dbReference type="EMBL" id="MCC8397491.1"/>
    </source>
</evidence>
<comment type="caution">
    <text evidence="1">The sequence shown here is derived from an EMBL/GenBank/DDBJ whole genome shotgun (WGS) entry which is preliminary data.</text>
</comment>
<accession>A0ABS8K5S7</accession>
<organism evidence="1 2">
    <name type="scientific">Paraburkholderia sejongensis</name>
    <dbReference type="NCBI Taxonomy" id="2886946"/>
    <lineage>
        <taxon>Bacteria</taxon>
        <taxon>Pseudomonadati</taxon>
        <taxon>Pseudomonadota</taxon>
        <taxon>Betaproteobacteria</taxon>
        <taxon>Burkholderiales</taxon>
        <taxon>Burkholderiaceae</taxon>
        <taxon>Paraburkholderia</taxon>
    </lineage>
</organism>
<protein>
    <recommendedName>
        <fullName evidence="3">Protein L</fullName>
    </recommendedName>
</protein>
<keyword evidence="2" id="KW-1185">Reference proteome</keyword>
<sequence length="113" mass="12476">MAFYQNGDFLTHEQRPEYNTTHHPGQIAALSGVYRCDGCHSSVVSTKERPLPPQIHHQHTAAQGGPLASGCPNYPRLNAVSPGKLRANRTERGCVYWIDAIGADGEERPKVKR</sequence>
<proteinExistence type="predicted"/>
<dbReference type="Proteomes" id="UP001431019">
    <property type="component" value="Unassembled WGS sequence"/>
</dbReference>
<name>A0ABS8K5S7_9BURK</name>
<gene>
    <name evidence="1" type="ORF">LJ656_33595</name>
</gene>
<evidence type="ECO:0008006" key="3">
    <source>
        <dbReference type="Google" id="ProtNLM"/>
    </source>
</evidence>
<dbReference type="EMBL" id="JAJITD010000030">
    <property type="protein sequence ID" value="MCC8397491.1"/>
    <property type="molecule type" value="Genomic_DNA"/>
</dbReference>
<reference evidence="1 2" key="1">
    <citation type="submission" date="2021-11" db="EMBL/GenBank/DDBJ databases">
        <authorList>
            <person name="Oh E.-T."/>
            <person name="Kim S.-B."/>
        </authorList>
    </citation>
    <scope>NUCLEOTIDE SEQUENCE [LARGE SCALE GENOMIC DNA]</scope>
    <source>
        <strain evidence="1 2">MMS20-SJTR3</strain>
    </source>
</reference>